<gene>
    <name evidence="1" type="ORF">J4Q44_G00214010</name>
</gene>
<dbReference type="EMBL" id="JAGTTL010000019">
    <property type="protein sequence ID" value="KAK6308130.1"/>
    <property type="molecule type" value="Genomic_DNA"/>
</dbReference>
<name>A0AAN8LD57_9TELE</name>
<evidence type="ECO:0000313" key="1">
    <source>
        <dbReference type="EMBL" id="KAK6308130.1"/>
    </source>
</evidence>
<proteinExistence type="predicted"/>
<evidence type="ECO:0000313" key="2">
    <source>
        <dbReference type="Proteomes" id="UP001356427"/>
    </source>
</evidence>
<reference evidence="1 2" key="1">
    <citation type="submission" date="2021-04" db="EMBL/GenBank/DDBJ databases">
        <authorList>
            <person name="De Guttry C."/>
            <person name="Zahm M."/>
            <person name="Klopp C."/>
            <person name="Cabau C."/>
            <person name="Louis A."/>
            <person name="Berthelot C."/>
            <person name="Parey E."/>
            <person name="Roest Crollius H."/>
            <person name="Montfort J."/>
            <person name="Robinson-Rechavi M."/>
            <person name="Bucao C."/>
            <person name="Bouchez O."/>
            <person name="Gislard M."/>
            <person name="Lluch J."/>
            <person name="Milhes M."/>
            <person name="Lampietro C."/>
            <person name="Lopez Roques C."/>
            <person name="Donnadieu C."/>
            <person name="Braasch I."/>
            <person name="Desvignes T."/>
            <person name="Postlethwait J."/>
            <person name="Bobe J."/>
            <person name="Wedekind C."/>
            <person name="Guiguen Y."/>
        </authorList>
    </citation>
    <scope>NUCLEOTIDE SEQUENCE [LARGE SCALE GENOMIC DNA]</scope>
    <source>
        <strain evidence="1">Cs_M1</strain>
        <tissue evidence="1">Blood</tissue>
    </source>
</reference>
<keyword evidence="2" id="KW-1185">Reference proteome</keyword>
<dbReference type="Proteomes" id="UP001356427">
    <property type="component" value="Unassembled WGS sequence"/>
</dbReference>
<comment type="caution">
    <text evidence="1">The sequence shown here is derived from an EMBL/GenBank/DDBJ whole genome shotgun (WGS) entry which is preliminary data.</text>
</comment>
<organism evidence="1 2">
    <name type="scientific">Coregonus suidteri</name>
    <dbReference type="NCBI Taxonomy" id="861788"/>
    <lineage>
        <taxon>Eukaryota</taxon>
        <taxon>Metazoa</taxon>
        <taxon>Chordata</taxon>
        <taxon>Craniata</taxon>
        <taxon>Vertebrata</taxon>
        <taxon>Euteleostomi</taxon>
        <taxon>Actinopterygii</taxon>
        <taxon>Neopterygii</taxon>
        <taxon>Teleostei</taxon>
        <taxon>Protacanthopterygii</taxon>
        <taxon>Salmoniformes</taxon>
        <taxon>Salmonidae</taxon>
        <taxon>Coregoninae</taxon>
        <taxon>Coregonus</taxon>
    </lineage>
</organism>
<sequence>MNQPQSTISWGKQEGLVALSWAGLRRLGSRLPQSHDGSPTAGWLPRMSEPDGSTGTGFISHPFSGFQITLKHLVGHHIQQVVYFHTSLSAQHGGCGGAGGVTAQGRWLPACTGLRLRHPAPLLQQDRTSGWRGGQKRASCWRPSMKLIWCAV</sequence>
<protein>
    <submittedName>
        <fullName evidence="1">Uncharacterized protein</fullName>
    </submittedName>
</protein>
<dbReference type="AlphaFoldDB" id="A0AAN8LD57"/>
<accession>A0AAN8LD57</accession>